<reference evidence="1 2" key="1">
    <citation type="submission" date="2018-08" db="EMBL/GenBank/DDBJ databases">
        <authorList>
            <person name="Khan S.A."/>
            <person name="Jeon C.O."/>
            <person name="Chun B.H."/>
            <person name="Jeong S.E."/>
        </authorList>
    </citation>
    <scope>NUCLEOTIDE SEQUENCE [LARGE SCALE GENOMIC DNA]</scope>
    <source>
        <strain evidence="1 2">S-16</strain>
    </source>
</reference>
<evidence type="ECO:0000313" key="1">
    <source>
        <dbReference type="EMBL" id="RQP24464.1"/>
    </source>
</evidence>
<dbReference type="EMBL" id="QUSW01000003">
    <property type="protein sequence ID" value="RQP24464.1"/>
    <property type="molecule type" value="Genomic_DNA"/>
</dbReference>
<gene>
    <name evidence="1" type="ORF">DZC73_14355</name>
</gene>
<comment type="caution">
    <text evidence="1">The sequence shown here is derived from an EMBL/GenBank/DDBJ whole genome shotgun (WGS) entry which is preliminary data.</text>
</comment>
<sequence>MPTNWPCARCWPAARCAWGADGSTPPRPPTSTCSAWPSPMPCVGAASSSPPATRAARCLWRSCRCTVPPTAKRWPCWCWAGAARPTR</sequence>
<dbReference type="AlphaFoldDB" id="A0A3N7HQJ1"/>
<dbReference type="Proteomes" id="UP000267464">
    <property type="component" value="Unassembled WGS sequence"/>
</dbReference>
<protein>
    <submittedName>
        <fullName evidence="1">Uncharacterized protein</fullName>
    </submittedName>
</protein>
<proteinExistence type="predicted"/>
<name>A0A3N7HQJ1_9BURK</name>
<organism evidence="1 2">
    <name type="scientific">Piscinibacter terrae</name>
    <dbReference type="NCBI Taxonomy" id="2496871"/>
    <lineage>
        <taxon>Bacteria</taxon>
        <taxon>Pseudomonadati</taxon>
        <taxon>Pseudomonadota</taxon>
        <taxon>Betaproteobacteria</taxon>
        <taxon>Burkholderiales</taxon>
        <taxon>Sphaerotilaceae</taxon>
        <taxon>Piscinibacter</taxon>
    </lineage>
</organism>
<reference evidence="1 2" key="2">
    <citation type="submission" date="2018-12" db="EMBL/GenBank/DDBJ databases">
        <title>Rhizobacter gummiphilus sp. nov., a rubber-degrading bacterium isolated from the soil of a botanical garden in Japan.</title>
        <authorList>
            <person name="Shunsuke S.S."/>
        </authorList>
    </citation>
    <scope>NUCLEOTIDE SEQUENCE [LARGE SCALE GENOMIC DNA]</scope>
    <source>
        <strain evidence="1 2">S-16</strain>
    </source>
</reference>
<keyword evidence="2" id="KW-1185">Reference proteome</keyword>
<accession>A0A3N7HQJ1</accession>
<evidence type="ECO:0000313" key="2">
    <source>
        <dbReference type="Proteomes" id="UP000267464"/>
    </source>
</evidence>